<dbReference type="InterPro" id="IPR036770">
    <property type="entry name" value="Ankyrin_rpt-contain_sf"/>
</dbReference>
<accession>A0ABM1A679</accession>
<evidence type="ECO:0000256" key="4">
    <source>
        <dbReference type="SAM" id="MobiDB-lite"/>
    </source>
</evidence>
<feature type="repeat" description="ANK" evidence="3">
    <location>
        <begin position="259"/>
        <end position="291"/>
    </location>
</feature>
<dbReference type="PROSITE" id="PS50297">
    <property type="entry name" value="ANK_REP_REGION"/>
    <property type="match status" value="4"/>
</dbReference>
<dbReference type="SUPFAM" id="SSF48403">
    <property type="entry name" value="Ankyrin repeat"/>
    <property type="match status" value="1"/>
</dbReference>
<name>A0ABM1A679_APLCA</name>
<dbReference type="Pfam" id="PF12796">
    <property type="entry name" value="Ank_2"/>
    <property type="match status" value="2"/>
</dbReference>
<evidence type="ECO:0000313" key="6">
    <source>
        <dbReference type="RefSeq" id="XP_012941598.1"/>
    </source>
</evidence>
<feature type="repeat" description="ANK" evidence="3">
    <location>
        <begin position="216"/>
        <end position="248"/>
    </location>
</feature>
<feature type="region of interest" description="Disordered" evidence="4">
    <location>
        <begin position="315"/>
        <end position="336"/>
    </location>
</feature>
<keyword evidence="2 3" id="KW-0040">ANK repeat</keyword>
<organism evidence="5 6">
    <name type="scientific">Aplysia californica</name>
    <name type="common">California sea hare</name>
    <dbReference type="NCBI Taxonomy" id="6500"/>
    <lineage>
        <taxon>Eukaryota</taxon>
        <taxon>Metazoa</taxon>
        <taxon>Spiralia</taxon>
        <taxon>Lophotrochozoa</taxon>
        <taxon>Mollusca</taxon>
        <taxon>Gastropoda</taxon>
        <taxon>Heterobranchia</taxon>
        <taxon>Euthyneura</taxon>
        <taxon>Tectipleura</taxon>
        <taxon>Aplysiida</taxon>
        <taxon>Aplysioidea</taxon>
        <taxon>Aplysiidae</taxon>
        <taxon>Aplysia</taxon>
    </lineage>
</organism>
<dbReference type="PANTHER" id="PTHR24198:SF165">
    <property type="entry name" value="ANKYRIN REPEAT-CONTAINING PROTEIN-RELATED"/>
    <property type="match status" value="1"/>
</dbReference>
<evidence type="ECO:0000313" key="5">
    <source>
        <dbReference type="Proteomes" id="UP000694888"/>
    </source>
</evidence>
<feature type="repeat" description="ANK" evidence="3">
    <location>
        <begin position="119"/>
        <end position="151"/>
    </location>
</feature>
<dbReference type="Gene3D" id="1.25.40.20">
    <property type="entry name" value="Ankyrin repeat-containing domain"/>
    <property type="match status" value="3"/>
</dbReference>
<keyword evidence="1" id="KW-0677">Repeat</keyword>
<dbReference type="Pfam" id="PF00023">
    <property type="entry name" value="Ank"/>
    <property type="match status" value="2"/>
</dbReference>
<dbReference type="RefSeq" id="XP_012941598.1">
    <property type="nucleotide sequence ID" value="XM_013086144.2"/>
</dbReference>
<feature type="repeat" description="ANK" evidence="3">
    <location>
        <begin position="356"/>
        <end position="388"/>
    </location>
</feature>
<dbReference type="PANTHER" id="PTHR24198">
    <property type="entry name" value="ANKYRIN REPEAT AND PROTEIN KINASE DOMAIN-CONTAINING PROTEIN"/>
    <property type="match status" value="1"/>
</dbReference>
<feature type="region of interest" description="Disordered" evidence="4">
    <location>
        <begin position="1"/>
        <end position="21"/>
    </location>
</feature>
<keyword evidence="5" id="KW-1185">Reference proteome</keyword>
<feature type="compositionally biased region" description="Low complexity" evidence="4">
    <location>
        <begin position="315"/>
        <end position="332"/>
    </location>
</feature>
<dbReference type="GeneID" id="101863286"/>
<sequence length="587" mass="63434">MLRFKPDALTPSGSPAGGREFDLRDLEDCFSEDLDPPRSGMYSQNSPPTGVSAKHVSLMEAEQGVKAALFNKLLVDQVVFDERLFYAQTALFLAAEYDSTDALEILSSAGADLDMEDMFGETALFVAVARGATGSVRWLISRGVDVNHKTPEGETALHMAAMTSSECVQILVEAGTEVNAPKTRGVTPLMVAAVNCSEAVACLIQHGADVNAKTIFGDTALIYAVRSGNVESVRLLVSLVDDIDYGGNTNLGYEFGFVKMDSPLVIAVEGGKSEIVRLLLEKGADVNSCVKNTQIHVLHLAVGNQNSLLVESSAANIPNSSSSSSSNSRNQNPKTRKDIVSSLIEHDACVDCRDKFGQTPLMVTAKNGDVDIMETLIEAGAELNALNSAGTSALYLAVIRQEVRSIELLMARGAVAGFELHQAVLMSERVVKTMVDCGAMPVLMPCRRLQQDRGVTHPVTPLYVALRYGALNIASFFISRGFLRTWDLKETARDYKIIQLLNEFKYYKGGVPPNLSNLFALHDLQSPVPCSLFLSAFVQVSTSLGFGPDRKDKIKDTGLPVPLQRSLMFQGPLTFPQDQDTGPVSDV</sequence>
<dbReference type="SMART" id="SM00248">
    <property type="entry name" value="ANK"/>
    <property type="match status" value="9"/>
</dbReference>
<dbReference type="InterPro" id="IPR002110">
    <property type="entry name" value="Ankyrin_rpt"/>
</dbReference>
<gene>
    <name evidence="6" type="primary">LOC101863286</name>
</gene>
<reference evidence="6" key="1">
    <citation type="submission" date="2025-08" db="UniProtKB">
        <authorList>
            <consortium name="RefSeq"/>
        </authorList>
    </citation>
    <scope>IDENTIFICATION</scope>
</reference>
<evidence type="ECO:0000256" key="1">
    <source>
        <dbReference type="ARBA" id="ARBA00022737"/>
    </source>
</evidence>
<protein>
    <submittedName>
        <fullName evidence="6">Ankyrin repeat protein RF_0381</fullName>
    </submittedName>
</protein>
<evidence type="ECO:0000256" key="3">
    <source>
        <dbReference type="PROSITE-ProRule" id="PRU00023"/>
    </source>
</evidence>
<feature type="repeat" description="ANK" evidence="3">
    <location>
        <begin position="86"/>
        <end position="118"/>
    </location>
</feature>
<dbReference type="Proteomes" id="UP000694888">
    <property type="component" value="Unplaced"/>
</dbReference>
<proteinExistence type="predicted"/>
<dbReference type="PRINTS" id="PR01415">
    <property type="entry name" value="ANKYRIN"/>
</dbReference>
<dbReference type="PROSITE" id="PS50088">
    <property type="entry name" value="ANK_REPEAT"/>
    <property type="match status" value="5"/>
</dbReference>
<evidence type="ECO:0000256" key="2">
    <source>
        <dbReference type="ARBA" id="ARBA00023043"/>
    </source>
</evidence>